<keyword evidence="3" id="KW-1185">Reference proteome</keyword>
<gene>
    <name evidence="2" type="ORF">QOZ94_003161</name>
</gene>
<evidence type="ECO:0000256" key="1">
    <source>
        <dbReference type="SAM" id="MobiDB-lite"/>
    </source>
</evidence>
<feature type="compositionally biased region" description="Basic and acidic residues" evidence="1">
    <location>
        <begin position="28"/>
        <end position="42"/>
    </location>
</feature>
<evidence type="ECO:0000313" key="3">
    <source>
        <dbReference type="Proteomes" id="UP001241747"/>
    </source>
</evidence>
<reference evidence="2 3" key="1">
    <citation type="submission" date="2023-07" db="EMBL/GenBank/DDBJ databases">
        <title>Genomic Encyclopedia of Type Strains, Phase IV (KMG-IV): sequencing the most valuable type-strain genomes for metagenomic binning, comparative biology and taxonomic classification.</title>
        <authorList>
            <person name="Goeker M."/>
        </authorList>
    </citation>
    <scope>NUCLEOTIDE SEQUENCE [LARGE SCALE GENOMIC DNA]</scope>
    <source>
        <strain evidence="2 3">DSM 3770</strain>
    </source>
</reference>
<comment type="caution">
    <text evidence="2">The sequence shown here is derived from an EMBL/GenBank/DDBJ whole genome shotgun (WGS) entry which is preliminary data.</text>
</comment>
<name>A0ABU0LGS7_XANAG</name>
<dbReference type="Proteomes" id="UP001241747">
    <property type="component" value="Unassembled WGS sequence"/>
</dbReference>
<evidence type="ECO:0000313" key="2">
    <source>
        <dbReference type="EMBL" id="MDQ0506352.1"/>
    </source>
</evidence>
<protein>
    <submittedName>
        <fullName evidence="2">Uncharacterized protein</fullName>
    </submittedName>
</protein>
<feature type="region of interest" description="Disordered" evidence="1">
    <location>
        <begin position="1"/>
        <end position="70"/>
    </location>
</feature>
<dbReference type="RefSeq" id="WP_237345771.1">
    <property type="nucleotide sequence ID" value="NZ_JABWGX010000012.1"/>
</dbReference>
<dbReference type="EMBL" id="JAUSVY010000007">
    <property type="protein sequence ID" value="MDQ0506352.1"/>
    <property type="molecule type" value="Genomic_DNA"/>
</dbReference>
<accession>A0ABU0LGS7</accession>
<proteinExistence type="predicted"/>
<organism evidence="2 3">
    <name type="scientific">Xanthobacter agilis</name>
    <dbReference type="NCBI Taxonomy" id="47492"/>
    <lineage>
        <taxon>Bacteria</taxon>
        <taxon>Pseudomonadati</taxon>
        <taxon>Pseudomonadota</taxon>
        <taxon>Alphaproteobacteria</taxon>
        <taxon>Hyphomicrobiales</taxon>
        <taxon>Xanthobacteraceae</taxon>
        <taxon>Xanthobacter</taxon>
    </lineage>
</organism>
<sequence>MSQPQDKTSRLAAALKANLARRKAQSRARRDAADADADHGAVRDATGVAREGGISGGPGESPIVPDGKAR</sequence>